<dbReference type="EMBL" id="JAFBMS010000170">
    <property type="protein sequence ID" value="KAG9333909.1"/>
    <property type="molecule type" value="Genomic_DNA"/>
</dbReference>
<accession>A0A8T2N058</accession>
<organism evidence="1 2">
    <name type="scientific">Albula glossodonta</name>
    <name type="common">roundjaw bonefish</name>
    <dbReference type="NCBI Taxonomy" id="121402"/>
    <lineage>
        <taxon>Eukaryota</taxon>
        <taxon>Metazoa</taxon>
        <taxon>Chordata</taxon>
        <taxon>Craniata</taxon>
        <taxon>Vertebrata</taxon>
        <taxon>Euteleostomi</taxon>
        <taxon>Actinopterygii</taxon>
        <taxon>Neopterygii</taxon>
        <taxon>Teleostei</taxon>
        <taxon>Albuliformes</taxon>
        <taxon>Albulidae</taxon>
        <taxon>Albula</taxon>
    </lineage>
</organism>
<protein>
    <submittedName>
        <fullName evidence="1">Uncharacterized protein</fullName>
    </submittedName>
</protein>
<evidence type="ECO:0000313" key="1">
    <source>
        <dbReference type="EMBL" id="KAG9333909.1"/>
    </source>
</evidence>
<sequence length="68" mass="7572">MKDLHKTNIREQNSLDIRQHSALSNGDSSQELVQLFVVAHRQLQVTRNDTSLLVVTGSITSQLQDLSG</sequence>
<dbReference type="Proteomes" id="UP000824540">
    <property type="component" value="Unassembled WGS sequence"/>
</dbReference>
<evidence type="ECO:0000313" key="2">
    <source>
        <dbReference type="Proteomes" id="UP000824540"/>
    </source>
</evidence>
<name>A0A8T2N058_9TELE</name>
<dbReference type="AlphaFoldDB" id="A0A8T2N058"/>
<dbReference type="OrthoDB" id="8964543at2759"/>
<comment type="caution">
    <text evidence="1">The sequence shown here is derived from an EMBL/GenBank/DDBJ whole genome shotgun (WGS) entry which is preliminary data.</text>
</comment>
<proteinExistence type="predicted"/>
<keyword evidence="2" id="KW-1185">Reference proteome</keyword>
<reference evidence="1" key="1">
    <citation type="thesis" date="2021" institute="BYU ScholarsArchive" country="Provo, UT, USA">
        <title>Applications of and Algorithms for Genome Assembly and Genomic Analyses with an Emphasis on Marine Teleosts.</title>
        <authorList>
            <person name="Pickett B.D."/>
        </authorList>
    </citation>
    <scope>NUCLEOTIDE SEQUENCE</scope>
    <source>
        <strain evidence="1">HI-2016</strain>
    </source>
</reference>
<gene>
    <name evidence="1" type="ORF">JZ751_009432</name>
</gene>